<sequence length="263" mass="29519">MIKQNIEIASVVISIICDNKTLGEKLFSQYKDFFSRKKAVLDFCINSKSRCQFLNRPSGICLRRHGKNVFLSSRGFDLKICFAPLKALINFNGDLKIFDQALRLLYSQVLPIFNGLLVHGAAIADDKGAYLFYGPSEAGKTTVSKMAERVDKTVLTDELAAIRKIKGQYYLFGTPFWGHCNGPRRNMGKKLISVLRLVKSNRFGVVEAKPIALASSLLQSIMNFENNSGTNQRLLNAASDLVAMVPTKEIEFRKTDNIWRKIA</sequence>
<dbReference type="EMBL" id="MFYX01000094">
    <property type="protein sequence ID" value="OGK03210.1"/>
    <property type="molecule type" value="Genomic_DNA"/>
</dbReference>
<dbReference type="Gene3D" id="3.40.50.300">
    <property type="entry name" value="P-loop containing nucleotide triphosphate hydrolases"/>
    <property type="match status" value="1"/>
</dbReference>
<dbReference type="InterPro" id="IPR027417">
    <property type="entry name" value="P-loop_NTPase"/>
</dbReference>
<organism evidence="1 2">
    <name type="scientific">Candidatus Raymondbacteria bacterium RIFOXYD12_FULL_49_13</name>
    <dbReference type="NCBI Taxonomy" id="1817890"/>
    <lineage>
        <taxon>Bacteria</taxon>
        <taxon>Raymondiibacteriota</taxon>
    </lineage>
</organism>
<evidence type="ECO:0008006" key="3">
    <source>
        <dbReference type="Google" id="ProtNLM"/>
    </source>
</evidence>
<dbReference type="AlphaFoldDB" id="A0A1F7F967"/>
<accession>A0A1F7F967</accession>
<reference evidence="1 2" key="1">
    <citation type="journal article" date="2016" name="Nat. Commun.">
        <title>Thousands of microbial genomes shed light on interconnected biogeochemical processes in an aquifer system.</title>
        <authorList>
            <person name="Anantharaman K."/>
            <person name="Brown C.T."/>
            <person name="Hug L.A."/>
            <person name="Sharon I."/>
            <person name="Castelle C.J."/>
            <person name="Probst A.J."/>
            <person name="Thomas B.C."/>
            <person name="Singh A."/>
            <person name="Wilkins M.J."/>
            <person name="Karaoz U."/>
            <person name="Brodie E.L."/>
            <person name="Williams K.H."/>
            <person name="Hubbard S.S."/>
            <person name="Banfield J.F."/>
        </authorList>
    </citation>
    <scope>NUCLEOTIDE SEQUENCE [LARGE SCALE GENOMIC DNA]</scope>
</reference>
<gene>
    <name evidence="1" type="ORF">A2519_05125</name>
</gene>
<proteinExistence type="predicted"/>
<evidence type="ECO:0000313" key="1">
    <source>
        <dbReference type="EMBL" id="OGK03210.1"/>
    </source>
</evidence>
<dbReference type="Proteomes" id="UP000179243">
    <property type="component" value="Unassembled WGS sequence"/>
</dbReference>
<evidence type="ECO:0000313" key="2">
    <source>
        <dbReference type="Proteomes" id="UP000179243"/>
    </source>
</evidence>
<comment type="caution">
    <text evidence="1">The sequence shown here is derived from an EMBL/GenBank/DDBJ whole genome shotgun (WGS) entry which is preliminary data.</text>
</comment>
<protein>
    <recommendedName>
        <fullName evidence="3">SynChlorMet cassette protein ScmC</fullName>
    </recommendedName>
</protein>
<name>A0A1F7F967_UNCRA</name>